<feature type="non-terminal residue" evidence="10">
    <location>
        <position position="1"/>
    </location>
</feature>
<dbReference type="InterPro" id="IPR002350">
    <property type="entry name" value="Kazal_dom"/>
</dbReference>
<evidence type="ECO:0000256" key="7">
    <source>
        <dbReference type="ARBA" id="ARBA00023157"/>
    </source>
</evidence>
<dbReference type="GO" id="GO:0005576">
    <property type="term" value="C:extracellular region"/>
    <property type="evidence" value="ECO:0007669"/>
    <property type="project" value="UniProtKB-SubCell"/>
</dbReference>
<dbReference type="PANTHER" id="PTHR47499:SF1">
    <property type="entry name" value="SERINE PROTEASE INHIBITOR KAZAL-TYPE 7"/>
    <property type="match status" value="1"/>
</dbReference>
<comment type="caution">
    <text evidence="10">The sequence shown here is derived from an EMBL/GenBank/DDBJ whole genome shotgun (WGS) entry which is preliminary data.</text>
</comment>
<evidence type="ECO:0000313" key="11">
    <source>
        <dbReference type="Proteomes" id="UP000561178"/>
    </source>
</evidence>
<dbReference type="PANTHER" id="PTHR47499">
    <property type="entry name" value="SERINE PROTEASE INHIBITOR KAZAL-TYPE 7 SPINK7"/>
    <property type="match status" value="1"/>
</dbReference>
<dbReference type="InterPro" id="IPR036058">
    <property type="entry name" value="Kazal_dom_sf"/>
</dbReference>
<evidence type="ECO:0000313" key="10">
    <source>
        <dbReference type="EMBL" id="NXI79720.1"/>
    </source>
</evidence>
<dbReference type="PROSITE" id="PS00282">
    <property type="entry name" value="KAZAL_1"/>
    <property type="match status" value="1"/>
</dbReference>
<sequence>MKTTGVLLLLSLALFCISEHFFFFFFFFLIQSAASYCRNQKTLRNMCTMEYIPHCGTDGVTYPNKCIFCNAFLRSRGGLNLRSIEAC</sequence>
<reference evidence="10 11" key="1">
    <citation type="submission" date="2019-09" db="EMBL/GenBank/DDBJ databases">
        <title>Bird 10,000 Genomes (B10K) Project - Family phase.</title>
        <authorList>
            <person name="Zhang G."/>
        </authorList>
    </citation>
    <scope>NUCLEOTIDE SEQUENCE [LARGE SCALE GENOMIC DNA]</scope>
    <source>
        <strain evidence="10">B10K-DU-001-49</strain>
        <tissue evidence="10">Muscle</tissue>
    </source>
</reference>
<dbReference type="SMART" id="SM00280">
    <property type="entry name" value="KAZAL"/>
    <property type="match status" value="1"/>
</dbReference>
<comment type="subcellular location">
    <subcellularLocation>
        <location evidence="1">Secreted</location>
    </subcellularLocation>
</comment>
<keyword evidence="7" id="KW-1015">Disulfide bond</keyword>
<dbReference type="InterPro" id="IPR050159">
    <property type="entry name" value="Kazal-type_SerProtInhib"/>
</dbReference>
<keyword evidence="6" id="KW-0722">Serine protease inhibitor</keyword>
<dbReference type="CDD" id="cd00104">
    <property type="entry name" value="KAZAL_FS"/>
    <property type="match status" value="1"/>
</dbReference>
<dbReference type="PRINTS" id="PR00290">
    <property type="entry name" value="KAZALINHBTR"/>
</dbReference>
<evidence type="ECO:0000256" key="3">
    <source>
        <dbReference type="ARBA" id="ARBA00022525"/>
    </source>
</evidence>
<evidence type="ECO:0000259" key="9">
    <source>
        <dbReference type="PROSITE" id="PS51465"/>
    </source>
</evidence>
<protein>
    <recommendedName>
        <fullName evidence="2">Ovomucoid</fullName>
    </recommendedName>
</protein>
<dbReference type="Gene3D" id="3.30.60.30">
    <property type="match status" value="1"/>
</dbReference>
<keyword evidence="3" id="KW-0964">Secreted</keyword>
<dbReference type="Proteomes" id="UP000561178">
    <property type="component" value="Unassembled WGS sequence"/>
</dbReference>
<dbReference type="GO" id="GO:0004867">
    <property type="term" value="F:serine-type endopeptidase inhibitor activity"/>
    <property type="evidence" value="ECO:0007669"/>
    <property type="project" value="UniProtKB-KW"/>
</dbReference>
<evidence type="ECO:0000256" key="6">
    <source>
        <dbReference type="ARBA" id="ARBA00022900"/>
    </source>
</evidence>
<evidence type="ECO:0000256" key="2">
    <source>
        <dbReference type="ARBA" id="ARBA00019248"/>
    </source>
</evidence>
<evidence type="ECO:0000256" key="5">
    <source>
        <dbReference type="ARBA" id="ARBA00022737"/>
    </source>
</evidence>
<evidence type="ECO:0000256" key="1">
    <source>
        <dbReference type="ARBA" id="ARBA00004613"/>
    </source>
</evidence>
<dbReference type="FunFam" id="3.30.60.30:FF:000037">
    <property type="entry name" value="Ovomucoid"/>
    <property type="match status" value="1"/>
</dbReference>
<evidence type="ECO:0000256" key="4">
    <source>
        <dbReference type="ARBA" id="ARBA00022690"/>
    </source>
</evidence>
<dbReference type="PROSITE" id="PS51465">
    <property type="entry name" value="KAZAL_2"/>
    <property type="match status" value="1"/>
</dbReference>
<feature type="domain" description="Kazal-like" evidence="9">
    <location>
        <begin position="31"/>
        <end position="87"/>
    </location>
</feature>
<organism evidence="10 11">
    <name type="scientific">Rhipidura dahli</name>
    <dbReference type="NCBI Taxonomy" id="667186"/>
    <lineage>
        <taxon>Eukaryota</taxon>
        <taxon>Metazoa</taxon>
        <taxon>Chordata</taxon>
        <taxon>Craniata</taxon>
        <taxon>Vertebrata</taxon>
        <taxon>Euteleostomi</taxon>
        <taxon>Archelosauria</taxon>
        <taxon>Archosauria</taxon>
        <taxon>Dinosauria</taxon>
        <taxon>Saurischia</taxon>
        <taxon>Theropoda</taxon>
        <taxon>Coelurosauria</taxon>
        <taxon>Aves</taxon>
        <taxon>Neognathae</taxon>
        <taxon>Neoaves</taxon>
        <taxon>Telluraves</taxon>
        <taxon>Australaves</taxon>
        <taxon>Passeriformes</taxon>
        <taxon>Rhipiduridae</taxon>
        <taxon>Rhipidura</taxon>
    </lineage>
</organism>
<feature type="non-terminal residue" evidence="10">
    <location>
        <position position="87"/>
    </location>
</feature>
<dbReference type="EMBL" id="VXAC01002803">
    <property type="protein sequence ID" value="NXI79720.1"/>
    <property type="molecule type" value="Genomic_DNA"/>
</dbReference>
<keyword evidence="8" id="KW-0325">Glycoprotein</keyword>
<name>A0A7K9W466_9PASS</name>
<accession>A0A7K9W466</accession>
<gene>
    <name evidence="10" type="primary">Spink6_0</name>
    <name evidence="10" type="ORF">RHIDAH_R07672</name>
</gene>
<proteinExistence type="predicted"/>
<keyword evidence="11" id="KW-1185">Reference proteome</keyword>
<keyword evidence="4" id="KW-0646">Protease inhibitor</keyword>
<keyword evidence="5" id="KW-0677">Repeat</keyword>
<dbReference type="Pfam" id="PF00050">
    <property type="entry name" value="Kazal_1"/>
    <property type="match status" value="1"/>
</dbReference>
<evidence type="ECO:0000256" key="8">
    <source>
        <dbReference type="ARBA" id="ARBA00023180"/>
    </source>
</evidence>
<dbReference type="SUPFAM" id="SSF100895">
    <property type="entry name" value="Kazal-type serine protease inhibitors"/>
    <property type="match status" value="1"/>
</dbReference>
<dbReference type="InterPro" id="IPR001239">
    <property type="entry name" value="Prot_inh_Kazal-m"/>
</dbReference>
<dbReference type="AlphaFoldDB" id="A0A7K9W466"/>